<feature type="transmembrane region" description="Helical" evidence="11">
    <location>
        <begin position="200"/>
        <end position="218"/>
    </location>
</feature>
<reference evidence="14" key="1">
    <citation type="submission" date="2025-08" db="UniProtKB">
        <authorList>
            <consortium name="RefSeq"/>
        </authorList>
    </citation>
    <scope>IDENTIFICATION</scope>
    <source>
        <tissue evidence="14">Liver</tissue>
    </source>
</reference>
<dbReference type="GeneID" id="103063363"/>
<keyword evidence="6 11" id="KW-1133">Transmembrane helix</keyword>
<keyword evidence="4" id="KW-0999">Mitochondrion inner membrane</keyword>
<dbReference type="GO" id="GO:0005743">
    <property type="term" value="C:mitochondrial inner membrane"/>
    <property type="evidence" value="ECO:0007669"/>
    <property type="project" value="UniProtKB-SubCell"/>
</dbReference>
<dbReference type="CDD" id="cd20069">
    <property type="entry name" value="5TM_Oxa1-like"/>
    <property type="match status" value="1"/>
</dbReference>
<evidence type="ECO:0000256" key="4">
    <source>
        <dbReference type="ARBA" id="ARBA00022792"/>
    </source>
</evidence>
<dbReference type="Proteomes" id="UP000695026">
    <property type="component" value="Unplaced"/>
</dbReference>
<keyword evidence="13" id="KW-1185">Reference proteome</keyword>
<sequence>MAAFAARRRAWISAGGVCRQVHRTSTPLRWSQAKAQLASGRHSQNGCVILLRPTIRCQSTAAVTGTQVAQAASTPPVENVLPLEELGHLVQEPTLAELGLGSYSPVGLIMKILESFHLDLGLPWWGAIVAGTVLARCLVFPLIVKSQREAVLLNNHFPQMNEMNTRIADARKSGNHKEFVKAYTELNQYQKAHNINPKRGFIAPLVQTPIFISFFFALRKMAEFPVPSMETGGLWWFTDLTSADSYYVLPLMTTVTMWAVLEFGAETGVSNPNFHVMKTVLRVIPVLLLPITINFPTAIFTYWLTSNLFSMVQVSLLRLPALRTFFRIPNQKVHSPAAIRSQRGLIESIKKGWQDMQARRRLQEREDRIKNHLDLAAAGPLRQTFSQNPLNHQQLTLNKPPPKKKPWEDTLG</sequence>
<comment type="subcellular location">
    <subcellularLocation>
        <location evidence="9">Membrane</location>
        <topology evidence="9">Multi-pass membrane protein</topology>
    </subcellularLocation>
    <subcellularLocation>
        <location evidence="1">Mitochondrion inner membrane</location>
        <topology evidence="1">Multi-pass membrane protein</topology>
    </subcellularLocation>
</comment>
<feature type="transmembrane region" description="Helical" evidence="11">
    <location>
        <begin position="124"/>
        <end position="144"/>
    </location>
</feature>
<dbReference type="GO" id="GO:0032977">
    <property type="term" value="F:membrane insertase activity"/>
    <property type="evidence" value="ECO:0007669"/>
    <property type="project" value="InterPro"/>
</dbReference>
<accession>A0A9F2WBX1</accession>
<dbReference type="OrthoDB" id="2148490at2759"/>
<evidence type="ECO:0000259" key="12">
    <source>
        <dbReference type="Pfam" id="PF02096"/>
    </source>
</evidence>
<dbReference type="PANTHER" id="PTHR12428:SF66">
    <property type="entry name" value="MITOCHONDRIAL INNER MEMBRANE PROTEIN OXA1L"/>
    <property type="match status" value="1"/>
</dbReference>
<evidence type="ECO:0000256" key="11">
    <source>
        <dbReference type="SAM" id="Phobius"/>
    </source>
</evidence>
<dbReference type="PANTHER" id="PTHR12428">
    <property type="entry name" value="OXA1"/>
    <property type="match status" value="1"/>
</dbReference>
<feature type="region of interest" description="Disordered" evidence="10">
    <location>
        <begin position="389"/>
        <end position="412"/>
    </location>
</feature>
<keyword evidence="3 9" id="KW-0812">Transmembrane</keyword>
<protein>
    <submittedName>
        <fullName evidence="14">Mitochondrial inner membrane protein OXA1L isoform X2</fullName>
    </submittedName>
</protein>
<evidence type="ECO:0000256" key="3">
    <source>
        <dbReference type="ARBA" id="ARBA00022692"/>
    </source>
</evidence>
<evidence type="ECO:0000256" key="2">
    <source>
        <dbReference type="ARBA" id="ARBA00009877"/>
    </source>
</evidence>
<evidence type="ECO:0000256" key="10">
    <source>
        <dbReference type="SAM" id="MobiDB-lite"/>
    </source>
</evidence>
<organism evidence="13 14">
    <name type="scientific">Python bivittatus</name>
    <name type="common">Burmese python</name>
    <name type="synonym">Python molurus bivittatus</name>
    <dbReference type="NCBI Taxonomy" id="176946"/>
    <lineage>
        <taxon>Eukaryota</taxon>
        <taxon>Metazoa</taxon>
        <taxon>Chordata</taxon>
        <taxon>Craniata</taxon>
        <taxon>Vertebrata</taxon>
        <taxon>Euteleostomi</taxon>
        <taxon>Lepidosauria</taxon>
        <taxon>Squamata</taxon>
        <taxon>Bifurcata</taxon>
        <taxon>Unidentata</taxon>
        <taxon>Episquamata</taxon>
        <taxon>Toxicofera</taxon>
        <taxon>Serpentes</taxon>
        <taxon>Henophidia</taxon>
        <taxon>Pythonidae</taxon>
        <taxon>Python</taxon>
    </lineage>
</organism>
<evidence type="ECO:0000256" key="9">
    <source>
        <dbReference type="RuleBase" id="RU003945"/>
    </source>
</evidence>
<comment type="similarity">
    <text evidence="2 9">Belongs to the OXA1/ALB3/YidC family.</text>
</comment>
<evidence type="ECO:0000256" key="6">
    <source>
        <dbReference type="ARBA" id="ARBA00022989"/>
    </source>
</evidence>
<dbReference type="CTD" id="5018"/>
<dbReference type="RefSeq" id="XP_007436446.1">
    <property type="nucleotide sequence ID" value="XM_007436384.3"/>
</dbReference>
<feature type="domain" description="Membrane insertase YidC/Oxa/ALB C-terminal" evidence="12">
    <location>
        <begin position="124"/>
        <end position="315"/>
    </location>
</feature>
<keyword evidence="7" id="KW-0496">Mitochondrion</keyword>
<evidence type="ECO:0000256" key="1">
    <source>
        <dbReference type="ARBA" id="ARBA00004448"/>
    </source>
</evidence>
<dbReference type="InterPro" id="IPR028055">
    <property type="entry name" value="YidC/Oxa/ALB_C"/>
</dbReference>
<evidence type="ECO:0000256" key="8">
    <source>
        <dbReference type="ARBA" id="ARBA00023136"/>
    </source>
</evidence>
<dbReference type="AlphaFoldDB" id="A0A9F2WBX1"/>
<evidence type="ECO:0000313" key="14">
    <source>
        <dbReference type="RefSeq" id="XP_007436446.1"/>
    </source>
</evidence>
<evidence type="ECO:0000313" key="13">
    <source>
        <dbReference type="Proteomes" id="UP000695026"/>
    </source>
</evidence>
<dbReference type="InterPro" id="IPR001708">
    <property type="entry name" value="YidC/ALB3/OXA1/COX18"/>
</dbReference>
<evidence type="ECO:0000256" key="7">
    <source>
        <dbReference type="ARBA" id="ARBA00023128"/>
    </source>
</evidence>
<keyword evidence="5" id="KW-0809">Transit peptide</keyword>
<dbReference type="Pfam" id="PF02096">
    <property type="entry name" value="60KD_IMP"/>
    <property type="match status" value="1"/>
</dbReference>
<evidence type="ECO:0000256" key="5">
    <source>
        <dbReference type="ARBA" id="ARBA00022946"/>
    </source>
</evidence>
<gene>
    <name evidence="14" type="primary">OXA1L</name>
</gene>
<feature type="transmembrane region" description="Helical" evidence="11">
    <location>
        <begin position="246"/>
        <end position="265"/>
    </location>
</feature>
<feature type="transmembrane region" description="Helical" evidence="11">
    <location>
        <begin position="286"/>
        <end position="305"/>
    </location>
</feature>
<name>A0A9F2WBX1_PYTBI</name>
<keyword evidence="8 11" id="KW-0472">Membrane</keyword>
<proteinExistence type="inferred from homology"/>
<dbReference type="NCBIfam" id="TIGR03592">
    <property type="entry name" value="yidC_oxa1_cterm"/>
    <property type="match status" value="1"/>
</dbReference>
<dbReference type="GO" id="GO:0032979">
    <property type="term" value="P:protein insertion into mitochondrial inner membrane from matrix"/>
    <property type="evidence" value="ECO:0007669"/>
    <property type="project" value="TreeGrafter"/>
</dbReference>